<dbReference type="InterPro" id="IPR008271">
    <property type="entry name" value="Ser/Thr_kinase_AS"/>
</dbReference>
<feature type="region of interest" description="Disordered" evidence="11">
    <location>
        <begin position="401"/>
        <end position="426"/>
    </location>
</feature>
<dbReference type="SUPFAM" id="SSF56112">
    <property type="entry name" value="Protein kinase-like (PK-like)"/>
    <property type="match status" value="1"/>
</dbReference>
<dbReference type="GO" id="GO:0004674">
    <property type="term" value="F:protein serine/threonine kinase activity"/>
    <property type="evidence" value="ECO:0007669"/>
    <property type="project" value="UniProtKB-KW"/>
</dbReference>
<dbReference type="InterPro" id="IPR011009">
    <property type="entry name" value="Kinase-like_dom_sf"/>
</dbReference>
<evidence type="ECO:0000256" key="8">
    <source>
        <dbReference type="ARBA" id="ARBA00048679"/>
    </source>
</evidence>
<dbReference type="AlphaFoldDB" id="A0AA38HE74"/>
<dbReference type="PROSITE" id="PS00107">
    <property type="entry name" value="PROTEIN_KINASE_ATP"/>
    <property type="match status" value="1"/>
</dbReference>
<dbReference type="PROSITE" id="PS00108">
    <property type="entry name" value="PROTEIN_KINASE_ST"/>
    <property type="match status" value="1"/>
</dbReference>
<proteinExistence type="inferred from homology"/>
<reference evidence="13" key="1">
    <citation type="journal article" date="2022" name="G3 (Bethesda)">
        <title>High quality genome of the basidiomycete yeast Dioszegia hungarica PDD-24b-2 isolated from cloud water.</title>
        <authorList>
            <person name="Jarrige D."/>
            <person name="Haridas S."/>
            <person name="Bleykasten-Grosshans C."/>
            <person name="Joly M."/>
            <person name="Nadalig T."/>
            <person name="Sancelme M."/>
            <person name="Vuilleumier S."/>
            <person name="Grigoriev I.V."/>
            <person name="Amato P."/>
            <person name="Bringel F."/>
        </authorList>
    </citation>
    <scope>NUCLEOTIDE SEQUENCE</scope>
    <source>
        <strain evidence="13">PDD-24b-2</strain>
    </source>
</reference>
<dbReference type="InterPro" id="IPR000719">
    <property type="entry name" value="Prot_kinase_dom"/>
</dbReference>
<dbReference type="GO" id="GO:0005524">
    <property type="term" value="F:ATP binding"/>
    <property type="evidence" value="ECO:0007669"/>
    <property type="project" value="UniProtKB-UniRule"/>
</dbReference>
<dbReference type="GO" id="GO:0005634">
    <property type="term" value="C:nucleus"/>
    <property type="evidence" value="ECO:0007669"/>
    <property type="project" value="TreeGrafter"/>
</dbReference>
<evidence type="ECO:0000256" key="3">
    <source>
        <dbReference type="ARBA" id="ARBA00022679"/>
    </source>
</evidence>
<dbReference type="InterPro" id="IPR017441">
    <property type="entry name" value="Protein_kinase_ATP_BS"/>
</dbReference>
<feature type="binding site" evidence="9">
    <location>
        <position position="95"/>
    </location>
    <ligand>
        <name>ATP</name>
        <dbReference type="ChEBI" id="CHEBI:30616"/>
    </ligand>
</feature>
<comment type="caution">
    <text evidence="13">The sequence shown here is derived from an EMBL/GenBank/DDBJ whole genome shotgun (WGS) entry which is preliminary data.</text>
</comment>
<evidence type="ECO:0000256" key="7">
    <source>
        <dbReference type="ARBA" id="ARBA00047899"/>
    </source>
</evidence>
<evidence type="ECO:0000256" key="9">
    <source>
        <dbReference type="PROSITE-ProRule" id="PRU10141"/>
    </source>
</evidence>
<evidence type="ECO:0000256" key="11">
    <source>
        <dbReference type="SAM" id="MobiDB-lite"/>
    </source>
</evidence>
<dbReference type="EC" id="2.7.11.1" evidence="1"/>
<keyword evidence="6 9" id="KW-0067">ATP-binding</keyword>
<dbReference type="Proteomes" id="UP001164286">
    <property type="component" value="Unassembled WGS sequence"/>
</dbReference>
<dbReference type="PANTHER" id="PTHR24356:SF1">
    <property type="entry name" value="SERINE_THREONINE-PROTEIN KINASE GREATWALL"/>
    <property type="match status" value="1"/>
</dbReference>
<organism evidence="13 14">
    <name type="scientific">Dioszegia hungarica</name>
    <dbReference type="NCBI Taxonomy" id="4972"/>
    <lineage>
        <taxon>Eukaryota</taxon>
        <taxon>Fungi</taxon>
        <taxon>Dikarya</taxon>
        <taxon>Basidiomycota</taxon>
        <taxon>Agaricomycotina</taxon>
        <taxon>Tremellomycetes</taxon>
        <taxon>Tremellales</taxon>
        <taxon>Bulleribasidiaceae</taxon>
        <taxon>Dioszegia</taxon>
    </lineage>
</organism>
<sequence>MTYQARLTRLRKLIDPITSAEASPSAFVPPGHKESERDRWSAAHDQALLDGRHKDVRPITLSSEDFRTLRIIGEGQFATVQLVQCALDQQLYAMKAIPKYKADRYSQALQLPAERHLHLLASEIDYSPAPALFAAFQSSSTLYLVMDLAASGSLADRIENLPGSLPEGEVRWWAAQLLEAITWVHKQGYVHRDIKPANLLVTSGHRLLISDFGSAAPCALDASLLDPQYCREPTGTPDYIAPEILRCAELALIEDDVPLTRYGRGVDWWSMGATIFELAVGQPPFYSSAIRSTYDAILVATRLIPASLSFALDDLLERLLCQSALRIDAEDIHRHAFFAVPTVHPPDLTGLCDIADGTSYLEPDSVSEMTDECVSITQIQPVGERNARWYGWTHLPSAVNPSEAPLKVSPARTVPQTPRPRRDREDATIMTSRREGLLNCVQQSARKQRRNAHSKSQGLKEELQSMTRSLDELSCRLQEIRRVLS</sequence>
<dbReference type="Pfam" id="PF00069">
    <property type="entry name" value="Pkinase"/>
    <property type="match status" value="1"/>
</dbReference>
<keyword evidence="4 9" id="KW-0547">Nucleotide-binding</keyword>
<comment type="catalytic activity">
    <reaction evidence="8">
        <text>L-seryl-[protein] + ATP = O-phospho-L-seryl-[protein] + ADP + H(+)</text>
        <dbReference type="Rhea" id="RHEA:17989"/>
        <dbReference type="Rhea" id="RHEA-COMP:9863"/>
        <dbReference type="Rhea" id="RHEA-COMP:11604"/>
        <dbReference type="ChEBI" id="CHEBI:15378"/>
        <dbReference type="ChEBI" id="CHEBI:29999"/>
        <dbReference type="ChEBI" id="CHEBI:30616"/>
        <dbReference type="ChEBI" id="CHEBI:83421"/>
        <dbReference type="ChEBI" id="CHEBI:456216"/>
        <dbReference type="EC" id="2.7.11.1"/>
    </reaction>
</comment>
<dbReference type="InterPro" id="IPR050236">
    <property type="entry name" value="Ser_Thr_kinase_AGC"/>
</dbReference>
<dbReference type="GeneID" id="77727446"/>
<dbReference type="EMBL" id="JAKWFO010000002">
    <property type="protein sequence ID" value="KAI9638950.1"/>
    <property type="molecule type" value="Genomic_DNA"/>
</dbReference>
<evidence type="ECO:0000256" key="4">
    <source>
        <dbReference type="ARBA" id="ARBA00022741"/>
    </source>
</evidence>
<protein>
    <recommendedName>
        <fullName evidence="1">non-specific serine/threonine protein kinase</fullName>
        <ecNumber evidence="1">2.7.11.1</ecNumber>
    </recommendedName>
</protein>
<comment type="similarity">
    <text evidence="10">Belongs to the protein kinase superfamily.</text>
</comment>
<feature type="region of interest" description="Disordered" evidence="11">
    <location>
        <begin position="444"/>
        <end position="463"/>
    </location>
</feature>
<feature type="region of interest" description="Disordered" evidence="11">
    <location>
        <begin position="21"/>
        <end position="40"/>
    </location>
</feature>
<accession>A0AA38HE74</accession>
<dbReference type="SMART" id="SM00220">
    <property type="entry name" value="S_TKc"/>
    <property type="match status" value="1"/>
</dbReference>
<name>A0AA38HE74_9TREE</name>
<gene>
    <name evidence="13" type="ORF">MKK02DRAFT_31228</name>
</gene>
<comment type="catalytic activity">
    <reaction evidence="7">
        <text>L-threonyl-[protein] + ATP = O-phospho-L-threonyl-[protein] + ADP + H(+)</text>
        <dbReference type="Rhea" id="RHEA:46608"/>
        <dbReference type="Rhea" id="RHEA-COMP:11060"/>
        <dbReference type="Rhea" id="RHEA-COMP:11605"/>
        <dbReference type="ChEBI" id="CHEBI:15378"/>
        <dbReference type="ChEBI" id="CHEBI:30013"/>
        <dbReference type="ChEBI" id="CHEBI:30616"/>
        <dbReference type="ChEBI" id="CHEBI:61977"/>
        <dbReference type="ChEBI" id="CHEBI:456216"/>
        <dbReference type="EC" id="2.7.11.1"/>
    </reaction>
</comment>
<dbReference type="PROSITE" id="PS50011">
    <property type="entry name" value="PROTEIN_KINASE_DOM"/>
    <property type="match status" value="1"/>
</dbReference>
<evidence type="ECO:0000256" key="10">
    <source>
        <dbReference type="RuleBase" id="RU000304"/>
    </source>
</evidence>
<feature type="compositionally biased region" description="Basic and acidic residues" evidence="11">
    <location>
        <begin position="31"/>
        <end position="40"/>
    </location>
</feature>
<evidence type="ECO:0000256" key="6">
    <source>
        <dbReference type="ARBA" id="ARBA00022840"/>
    </source>
</evidence>
<dbReference type="RefSeq" id="XP_052948727.1">
    <property type="nucleotide sequence ID" value="XM_053088241.1"/>
</dbReference>
<evidence type="ECO:0000256" key="1">
    <source>
        <dbReference type="ARBA" id="ARBA00012513"/>
    </source>
</evidence>
<evidence type="ECO:0000313" key="13">
    <source>
        <dbReference type="EMBL" id="KAI9638950.1"/>
    </source>
</evidence>
<keyword evidence="2 10" id="KW-0723">Serine/threonine-protein kinase</keyword>
<dbReference type="PANTHER" id="PTHR24356">
    <property type="entry name" value="SERINE/THREONINE-PROTEIN KINASE"/>
    <property type="match status" value="1"/>
</dbReference>
<evidence type="ECO:0000256" key="2">
    <source>
        <dbReference type="ARBA" id="ARBA00022527"/>
    </source>
</evidence>
<keyword evidence="5 13" id="KW-0418">Kinase</keyword>
<dbReference type="GO" id="GO:0005737">
    <property type="term" value="C:cytoplasm"/>
    <property type="evidence" value="ECO:0007669"/>
    <property type="project" value="TreeGrafter"/>
</dbReference>
<keyword evidence="14" id="KW-1185">Reference proteome</keyword>
<dbReference type="GO" id="GO:0035556">
    <property type="term" value="P:intracellular signal transduction"/>
    <property type="evidence" value="ECO:0007669"/>
    <property type="project" value="TreeGrafter"/>
</dbReference>
<dbReference type="Gene3D" id="3.30.200.20">
    <property type="entry name" value="Phosphorylase Kinase, domain 1"/>
    <property type="match status" value="1"/>
</dbReference>
<feature type="domain" description="Protein kinase" evidence="12">
    <location>
        <begin position="66"/>
        <end position="338"/>
    </location>
</feature>
<dbReference type="Gene3D" id="1.10.510.10">
    <property type="entry name" value="Transferase(Phosphotransferase) domain 1"/>
    <property type="match status" value="1"/>
</dbReference>
<evidence type="ECO:0000256" key="5">
    <source>
        <dbReference type="ARBA" id="ARBA00022777"/>
    </source>
</evidence>
<keyword evidence="3" id="KW-0808">Transferase</keyword>
<evidence type="ECO:0000259" key="12">
    <source>
        <dbReference type="PROSITE" id="PS50011"/>
    </source>
</evidence>
<evidence type="ECO:0000313" key="14">
    <source>
        <dbReference type="Proteomes" id="UP001164286"/>
    </source>
</evidence>